<dbReference type="AlphaFoldDB" id="A0ABD1D0S7"/>
<dbReference type="Proteomes" id="UP001562425">
    <property type="component" value="Unassembled WGS sequence"/>
</dbReference>
<organism evidence="2 3">
    <name type="scientific">Culex pipiens pipiens</name>
    <name type="common">Northern house mosquito</name>
    <dbReference type="NCBI Taxonomy" id="38569"/>
    <lineage>
        <taxon>Eukaryota</taxon>
        <taxon>Metazoa</taxon>
        <taxon>Ecdysozoa</taxon>
        <taxon>Arthropoda</taxon>
        <taxon>Hexapoda</taxon>
        <taxon>Insecta</taxon>
        <taxon>Pterygota</taxon>
        <taxon>Neoptera</taxon>
        <taxon>Endopterygota</taxon>
        <taxon>Diptera</taxon>
        <taxon>Nematocera</taxon>
        <taxon>Culicoidea</taxon>
        <taxon>Culicidae</taxon>
        <taxon>Culicinae</taxon>
        <taxon>Culicini</taxon>
        <taxon>Culex</taxon>
        <taxon>Culex</taxon>
    </lineage>
</organism>
<comment type="caution">
    <text evidence="2">The sequence shown here is derived from an EMBL/GenBank/DDBJ whole genome shotgun (WGS) entry which is preliminary data.</text>
</comment>
<gene>
    <name evidence="2" type="ORF">pipiens_012831</name>
</gene>
<reference evidence="2 3" key="1">
    <citation type="submission" date="2024-05" db="EMBL/GenBank/DDBJ databases">
        <title>Culex pipiens pipiens assembly and annotation.</title>
        <authorList>
            <person name="Alout H."/>
            <person name="Durand T."/>
        </authorList>
    </citation>
    <scope>NUCLEOTIDE SEQUENCE [LARGE SCALE GENOMIC DNA]</scope>
    <source>
        <strain evidence="2">HA-2024</strain>
        <tissue evidence="2">Whole body</tissue>
    </source>
</reference>
<evidence type="ECO:0000313" key="3">
    <source>
        <dbReference type="Proteomes" id="UP001562425"/>
    </source>
</evidence>
<evidence type="ECO:0000256" key="1">
    <source>
        <dbReference type="SAM" id="MobiDB-lite"/>
    </source>
</evidence>
<protein>
    <submittedName>
        <fullName evidence="2">Uncharacterized protein</fullName>
    </submittedName>
</protein>
<name>A0ABD1D0S7_CULPP</name>
<proteinExistence type="predicted"/>
<evidence type="ECO:0000313" key="2">
    <source>
        <dbReference type="EMBL" id="KAL1386755.1"/>
    </source>
</evidence>
<feature type="region of interest" description="Disordered" evidence="1">
    <location>
        <begin position="100"/>
        <end position="125"/>
    </location>
</feature>
<sequence>MGVWRSRPALAYDPDVESGIRDDEDDLAELAVAYFERLNELNGASVVHEPRSLAELAFAAIPVTEPLDDWTSNQMETSPHFETGKPNLFGNTEISRCLSDSFGPRREIEGRGSDLKLSEGGAGGA</sequence>
<accession>A0ABD1D0S7</accession>
<keyword evidence="3" id="KW-1185">Reference proteome</keyword>
<feature type="region of interest" description="Disordered" evidence="1">
    <location>
        <begin position="69"/>
        <end position="88"/>
    </location>
</feature>
<feature type="compositionally biased region" description="Basic and acidic residues" evidence="1">
    <location>
        <begin position="103"/>
        <end position="117"/>
    </location>
</feature>
<dbReference type="EMBL" id="JBEHCU010008210">
    <property type="protein sequence ID" value="KAL1386755.1"/>
    <property type="molecule type" value="Genomic_DNA"/>
</dbReference>